<dbReference type="Gene3D" id="1.25.40.20">
    <property type="entry name" value="Ankyrin repeat-containing domain"/>
    <property type="match status" value="1"/>
</dbReference>
<dbReference type="OrthoDB" id="20872at2759"/>
<keyword evidence="5" id="KW-1185">Reference proteome</keyword>
<dbReference type="VEuPathDB" id="TrichDB:TRFO_37554"/>
<feature type="repeat" description="ANK" evidence="3">
    <location>
        <begin position="511"/>
        <end position="532"/>
    </location>
</feature>
<evidence type="ECO:0000313" key="4">
    <source>
        <dbReference type="EMBL" id="OHS96281.1"/>
    </source>
</evidence>
<dbReference type="SUPFAM" id="SSF48403">
    <property type="entry name" value="Ankyrin repeat"/>
    <property type="match status" value="2"/>
</dbReference>
<dbReference type="PROSITE" id="PS50088">
    <property type="entry name" value="ANK_REPEAT"/>
    <property type="match status" value="2"/>
</dbReference>
<dbReference type="AlphaFoldDB" id="A0A1J4JC92"/>
<evidence type="ECO:0000256" key="1">
    <source>
        <dbReference type="ARBA" id="ARBA00022737"/>
    </source>
</evidence>
<dbReference type="SMART" id="SM00248">
    <property type="entry name" value="ANK"/>
    <property type="match status" value="8"/>
</dbReference>
<dbReference type="Proteomes" id="UP000179807">
    <property type="component" value="Unassembled WGS sequence"/>
</dbReference>
<feature type="repeat" description="ANK" evidence="3">
    <location>
        <begin position="476"/>
        <end position="508"/>
    </location>
</feature>
<dbReference type="InterPro" id="IPR036770">
    <property type="entry name" value="Ankyrin_rpt-contain_sf"/>
</dbReference>
<dbReference type="RefSeq" id="XP_068349418.1">
    <property type="nucleotide sequence ID" value="XM_068511498.1"/>
</dbReference>
<protein>
    <submittedName>
        <fullName evidence="4">Uncharacterized protein</fullName>
    </submittedName>
</protein>
<dbReference type="GeneID" id="94846202"/>
<proteinExistence type="predicted"/>
<dbReference type="EMBL" id="MLAK01001186">
    <property type="protein sequence ID" value="OHS96281.1"/>
    <property type="molecule type" value="Genomic_DNA"/>
</dbReference>
<dbReference type="PANTHER" id="PTHR24180">
    <property type="entry name" value="CYCLIN-DEPENDENT KINASE INHIBITOR 2C-RELATED"/>
    <property type="match status" value="1"/>
</dbReference>
<reference evidence="4" key="1">
    <citation type="submission" date="2016-10" db="EMBL/GenBank/DDBJ databases">
        <authorList>
            <person name="Benchimol M."/>
            <person name="Almeida L.G."/>
            <person name="Vasconcelos A.T."/>
            <person name="Perreira-Neves A."/>
            <person name="Rosa I.A."/>
            <person name="Tasca T."/>
            <person name="Bogo M.R."/>
            <person name="de Souza W."/>
        </authorList>
    </citation>
    <scope>NUCLEOTIDE SEQUENCE [LARGE SCALE GENOMIC DNA]</scope>
    <source>
        <strain evidence="4">K</strain>
    </source>
</reference>
<dbReference type="PROSITE" id="PS50297">
    <property type="entry name" value="ANK_REP_REGION"/>
    <property type="match status" value="2"/>
</dbReference>
<dbReference type="InterPro" id="IPR002110">
    <property type="entry name" value="Ankyrin_rpt"/>
</dbReference>
<sequence>MGCSSSKPEPTKKNLAQWKDEFPDYVTEAEHIIGLQELLFNLTDENMNNSITIMKESYLKDSESIGVFINNLILAATYRTMKSELYAKMFSNICENVPQVKNIFLDKIFLPLPESSSVTINSWGHLRLVHYCIKNGCIEPTEICRVIRNMYYLYPEFVNLILFLFAYFCKEIDETDHQLYSDLYEYYNQNIKRPIHPLIKEFLICISNYQSNNWKLLTEVIENGYEPETIAYRILHGEVPELPDYSMVLEPTLFAQCPIIQTKPTLLQFCAYFGLEHCFFELIEKGADQQDITKFACAGGNSAILSYLKDNSADFSKCLPISALYHRYDIFEFLASSFEYELQDSIYSCAKSNNIKSLLFCFDNGVDIITPDEDDFTPLHYACISGSYEAAHLLSGQPDVDSFVKGKDDLTPLILASKYGHKNIVSLLLGKKGVSVKEESNGKMNALHYASIKGHYEAVSILLSMKDCDINYQASNFSTALHYAAQNGHAEVIRILNDSPNKLNVNIRDKMSNTPLHLAASNGYTNVVQILLTIPKIDMNPINSGSKTPLIIATENEFVDIVDLFLHRKGVNRNIEDKHNVFIFIYMTAVKYATKSGNEQLIRLFRTNNDEEDQSVELLPIDG</sequence>
<organism evidence="4 5">
    <name type="scientific">Tritrichomonas foetus</name>
    <dbReference type="NCBI Taxonomy" id="1144522"/>
    <lineage>
        <taxon>Eukaryota</taxon>
        <taxon>Metamonada</taxon>
        <taxon>Parabasalia</taxon>
        <taxon>Tritrichomonadida</taxon>
        <taxon>Tritrichomonadidae</taxon>
        <taxon>Tritrichomonas</taxon>
    </lineage>
</organism>
<dbReference type="Pfam" id="PF13637">
    <property type="entry name" value="Ank_4"/>
    <property type="match status" value="1"/>
</dbReference>
<dbReference type="InterPro" id="IPR051637">
    <property type="entry name" value="Ank_repeat_dom-contain_49"/>
</dbReference>
<evidence type="ECO:0000256" key="3">
    <source>
        <dbReference type="PROSITE-ProRule" id="PRU00023"/>
    </source>
</evidence>
<keyword evidence="1" id="KW-0677">Repeat</keyword>
<accession>A0A1J4JC92</accession>
<evidence type="ECO:0000313" key="5">
    <source>
        <dbReference type="Proteomes" id="UP000179807"/>
    </source>
</evidence>
<dbReference type="PANTHER" id="PTHR24180:SF45">
    <property type="entry name" value="POLY [ADP-RIBOSE] POLYMERASE TANKYRASE"/>
    <property type="match status" value="1"/>
</dbReference>
<keyword evidence="2 3" id="KW-0040">ANK repeat</keyword>
<gene>
    <name evidence="4" type="ORF">TRFO_37554</name>
</gene>
<name>A0A1J4JC92_9EUKA</name>
<dbReference type="Pfam" id="PF12796">
    <property type="entry name" value="Ank_2"/>
    <property type="match status" value="1"/>
</dbReference>
<comment type="caution">
    <text evidence="4">The sequence shown here is derived from an EMBL/GenBank/DDBJ whole genome shotgun (WGS) entry which is preliminary data.</text>
</comment>
<dbReference type="Pfam" id="PF00023">
    <property type="entry name" value="Ank"/>
    <property type="match status" value="2"/>
</dbReference>
<evidence type="ECO:0000256" key="2">
    <source>
        <dbReference type="ARBA" id="ARBA00023043"/>
    </source>
</evidence>